<evidence type="ECO:0000313" key="2">
    <source>
        <dbReference type="Proteomes" id="UP000092528"/>
    </source>
</evidence>
<proteinExistence type="predicted"/>
<dbReference type="AlphaFoldDB" id="A0A1C7FE25"/>
<dbReference type="Proteomes" id="UP000092528">
    <property type="component" value="Chromosome 2"/>
</dbReference>
<keyword evidence="2" id="KW-1185">Reference proteome</keyword>
<accession>A0A1C7FE25</accession>
<dbReference type="RefSeq" id="WP_065546138.1">
    <property type="nucleotide sequence ID" value="NZ_CP016415.1"/>
</dbReference>
<evidence type="ECO:0008006" key="3">
    <source>
        <dbReference type="Google" id="ProtNLM"/>
    </source>
</evidence>
<organism evidence="1 2">
    <name type="scientific">Vibrio scophthalmi</name>
    <dbReference type="NCBI Taxonomy" id="45658"/>
    <lineage>
        <taxon>Bacteria</taxon>
        <taxon>Pseudomonadati</taxon>
        <taxon>Pseudomonadota</taxon>
        <taxon>Gammaproteobacteria</taxon>
        <taxon>Vibrionales</taxon>
        <taxon>Vibrionaceae</taxon>
        <taxon>Vibrio</taxon>
    </lineage>
</organism>
<protein>
    <recommendedName>
        <fullName evidence="3">HEPN domain-containing protein</fullName>
    </recommendedName>
</protein>
<sequence>MAKQQFEPLFKSDSDWHNNACLNYHPDMSHGYINGYKLAADSLVLQVNETGRDQDYLVYPIVFLYRQHIELLLKNMVSNGRQLLEQKGSYPKHHKIDELWKTVKGILRKVFDCGIDKKFALVEHVVNELAHADPDSMSFRYSADRNGKGSTEGIFYINLRHLGQMINEISEELDAADSVIMHYLEARSDMHSW</sequence>
<reference evidence="1 2" key="1">
    <citation type="submission" date="2016-07" db="EMBL/GenBank/DDBJ databases">
        <title>Genome sequencing of Vibrio scophthalmi strain VS-05, an isolated from Paralichthys olivaceus.</title>
        <authorList>
            <person name="Han H.-J."/>
        </authorList>
    </citation>
    <scope>NUCLEOTIDE SEQUENCE [LARGE SCALE GENOMIC DNA]</scope>
    <source>
        <strain evidence="1 2">VS-05</strain>
    </source>
</reference>
<gene>
    <name evidence="1" type="ORF">VSVS05_03202</name>
</gene>
<dbReference type="EMBL" id="CP016415">
    <property type="protein sequence ID" value="ANU38240.1"/>
    <property type="molecule type" value="Genomic_DNA"/>
</dbReference>
<evidence type="ECO:0000313" key="1">
    <source>
        <dbReference type="EMBL" id="ANU38240.1"/>
    </source>
</evidence>
<name>A0A1C7FE25_9VIBR</name>